<dbReference type="EMBL" id="NJHN03000093">
    <property type="protein sequence ID" value="KAH9416398.1"/>
    <property type="molecule type" value="Genomic_DNA"/>
</dbReference>
<feature type="transmembrane region" description="Helical" evidence="2">
    <location>
        <begin position="479"/>
        <end position="501"/>
    </location>
</feature>
<feature type="transmembrane region" description="Helical" evidence="2">
    <location>
        <begin position="200"/>
        <end position="233"/>
    </location>
</feature>
<feature type="transmembrane region" description="Helical" evidence="2">
    <location>
        <begin position="103"/>
        <end position="122"/>
    </location>
</feature>
<evidence type="ECO:0000256" key="2">
    <source>
        <dbReference type="SAM" id="Phobius"/>
    </source>
</evidence>
<keyword evidence="2" id="KW-0812">Transmembrane</keyword>
<protein>
    <submittedName>
        <fullName evidence="3">Uncharacterized protein</fullName>
    </submittedName>
</protein>
<evidence type="ECO:0000256" key="1">
    <source>
        <dbReference type="SAM" id="MobiDB-lite"/>
    </source>
</evidence>
<evidence type="ECO:0000313" key="4">
    <source>
        <dbReference type="Proteomes" id="UP000887458"/>
    </source>
</evidence>
<proteinExistence type="predicted"/>
<accession>A0ABQ8J1G4</accession>
<keyword evidence="4" id="KW-1185">Reference proteome</keyword>
<feature type="transmembrane region" description="Helical" evidence="2">
    <location>
        <begin position="174"/>
        <end position="194"/>
    </location>
</feature>
<dbReference type="Proteomes" id="UP000887458">
    <property type="component" value="Unassembled WGS sequence"/>
</dbReference>
<keyword evidence="2" id="KW-1133">Transmembrane helix</keyword>
<name>A0ABQ8J1G4_DERPT</name>
<reference evidence="3 4" key="1">
    <citation type="journal article" date="2018" name="J. Allergy Clin. Immunol.">
        <title>High-quality assembly of Dermatophagoides pteronyssinus genome and transcriptome reveals a wide range of novel allergens.</title>
        <authorList>
            <person name="Liu X.Y."/>
            <person name="Yang K.Y."/>
            <person name="Wang M.Q."/>
            <person name="Kwok J.S."/>
            <person name="Zeng X."/>
            <person name="Yang Z."/>
            <person name="Xiao X.J."/>
            <person name="Lau C.P."/>
            <person name="Li Y."/>
            <person name="Huang Z.M."/>
            <person name="Ba J.G."/>
            <person name="Yim A.K."/>
            <person name="Ouyang C.Y."/>
            <person name="Ngai S.M."/>
            <person name="Chan T.F."/>
            <person name="Leung E.L."/>
            <person name="Liu L."/>
            <person name="Liu Z.G."/>
            <person name="Tsui S.K."/>
        </authorList>
    </citation>
    <scope>NUCLEOTIDE SEQUENCE [LARGE SCALE GENOMIC DNA]</scope>
    <source>
        <strain evidence="3">Derp</strain>
    </source>
</reference>
<sequence>MKMMKRILNLIYSTNYIRFGNVVQDCFESLKFYIYRLEYSFEDYEQRKIQWSYQTFRRTIWLALNSWINIFYIVHLAFFPNYFLWKSLKSFERAFQFERVDFLLQYQITMFIIVECLWFKFLKNILSYNYPLNNLMQRYAYYFDDNKLKSEYRQYLTRFIHTGNFISKTLNMMMTILIIIFGIFGIPIFILLFINNEITFISLIIHLLLLTNLLIRSIYLIGQLFDALTYLLFFIELLKLQIKQITLCLQSKIRCYRFNQLICRQFMKKYGQIIHDVFIIDQAMSRVFFGIETICKIVYYLFKQIEMNLFNTSICIFFLSTCIYSNGIYSHASQLPYYNRLGCLSLINWLTRSKYQRYNKKLSIRSIRSISIRNDIRINLFTQIMSENHLGFNCGQIFPIIKYKFYSFIKQRKIIIIIIMKMMKRILNQIYPTNYIRIGNIIEDSFECLKFYVYRLEYSFEDYEQRKIQWSYQTFRTTIWLTLNSWINIFYIVHLALFPNYFHQKSLKSFEHLFQFERIDLLFQFQITIFIILEYLCFKFFKNILTYNFPANIIVQKYCYRFDDNQLNCKYRQYLTRLIYIGDFISKTLNIIMIIIIIIFGIFVIPIFISLFINNEITFISLIIYLLLLINLLIRSIYLIGQLFNALKYLLFFIELLKLQIKQIILHICSIIQLDRFDQSIYRQFMKQYDQLNHDVFIINQTMSRVFFGIETISKSAIIYCSIFYSKQNEMYLFNTIICIFLLSTFIFTNGIYSRASQLPYYNRLGCLSLMKWLARKQYQRYRKICGSKKQKLLRPLSICNEIRSNLFGQIMSENHLGFSCGQIFLVIKYKYVELFLMNFYIVVISSMIVCCIAGGYGGGGGSSGYGGGMSRGGGGYGGGGMGGYGGGGGGGFGGGGMGVIQAAIQSRHNVQFYDVPSTGMVNPTTIEVGAQAIPVNMIFRSASSNLNVQQMHEGAAGSQQESQSEDEPHYLKHTVKKPILQEVYEVITPYRKITQEIKPVQEDIQTIIARMSGGGGGYGGGMGGGGGGYGGGMSRGGGGYGGGGGGSRKVSMVFRSASSQLSVEQNHLNQGGSVQETASQDEPHVLRHTVHKPILQEVREKRTKIVNNKNQITK</sequence>
<gene>
    <name evidence="3" type="ORF">DERP_015166</name>
</gene>
<keyword evidence="2" id="KW-0472">Membrane</keyword>
<feature type="transmembrane region" description="Helical" evidence="2">
    <location>
        <begin position="521"/>
        <end position="538"/>
    </location>
</feature>
<feature type="compositionally biased region" description="Polar residues" evidence="1">
    <location>
        <begin position="1058"/>
        <end position="1081"/>
    </location>
</feature>
<feature type="region of interest" description="Disordered" evidence="1">
    <location>
        <begin position="1058"/>
        <end position="1083"/>
    </location>
</feature>
<organism evidence="3 4">
    <name type="scientific">Dermatophagoides pteronyssinus</name>
    <name type="common">European house dust mite</name>
    <dbReference type="NCBI Taxonomy" id="6956"/>
    <lineage>
        <taxon>Eukaryota</taxon>
        <taxon>Metazoa</taxon>
        <taxon>Ecdysozoa</taxon>
        <taxon>Arthropoda</taxon>
        <taxon>Chelicerata</taxon>
        <taxon>Arachnida</taxon>
        <taxon>Acari</taxon>
        <taxon>Acariformes</taxon>
        <taxon>Sarcoptiformes</taxon>
        <taxon>Astigmata</taxon>
        <taxon>Psoroptidia</taxon>
        <taxon>Analgoidea</taxon>
        <taxon>Pyroglyphidae</taxon>
        <taxon>Dermatophagoidinae</taxon>
        <taxon>Dermatophagoides</taxon>
    </lineage>
</organism>
<comment type="caution">
    <text evidence="3">The sequence shown here is derived from an EMBL/GenBank/DDBJ whole genome shotgun (WGS) entry which is preliminary data.</text>
</comment>
<evidence type="ECO:0000313" key="3">
    <source>
        <dbReference type="EMBL" id="KAH9416398.1"/>
    </source>
</evidence>
<feature type="transmembrane region" description="Helical" evidence="2">
    <location>
        <begin position="619"/>
        <end position="640"/>
    </location>
</feature>
<reference evidence="3 4" key="2">
    <citation type="journal article" date="2022" name="Mol. Biol. Evol.">
        <title>Comparative Genomics Reveals Insights into the Divergent Evolution of Astigmatic Mites and Household Pest Adaptations.</title>
        <authorList>
            <person name="Xiong Q."/>
            <person name="Wan A.T."/>
            <person name="Liu X."/>
            <person name="Fung C.S."/>
            <person name="Xiao X."/>
            <person name="Malainual N."/>
            <person name="Hou J."/>
            <person name="Wang L."/>
            <person name="Wang M."/>
            <person name="Yang K.Y."/>
            <person name="Cui Y."/>
            <person name="Leung E.L."/>
            <person name="Nong W."/>
            <person name="Shin S.K."/>
            <person name="Au S.W."/>
            <person name="Jeong K.Y."/>
            <person name="Chew F.T."/>
            <person name="Hui J.H."/>
            <person name="Leung T.F."/>
            <person name="Tungtrongchitr A."/>
            <person name="Zhong N."/>
            <person name="Liu Z."/>
            <person name="Tsui S.K."/>
        </authorList>
    </citation>
    <scope>NUCLEOTIDE SEQUENCE [LARGE SCALE GENOMIC DNA]</scope>
    <source>
        <strain evidence="3">Derp</strain>
    </source>
</reference>
<feature type="transmembrane region" description="Helical" evidence="2">
    <location>
        <begin position="732"/>
        <end position="753"/>
    </location>
</feature>
<feature type="transmembrane region" description="Helical" evidence="2">
    <location>
        <begin position="835"/>
        <end position="857"/>
    </location>
</feature>
<feature type="transmembrane region" description="Helical" evidence="2">
    <location>
        <begin position="60"/>
        <end position="83"/>
    </location>
</feature>
<feature type="transmembrane region" description="Helical" evidence="2">
    <location>
        <begin position="591"/>
        <end position="613"/>
    </location>
</feature>